<gene>
    <name evidence="2" type="ORF">DIT97_21650</name>
</gene>
<proteinExistence type="predicted"/>
<protein>
    <recommendedName>
        <fullName evidence="4">HEAT repeat domain-containing protein</fullName>
    </recommendedName>
</protein>
<feature type="chain" id="PRO_5017566168" description="HEAT repeat domain-containing protein" evidence="1">
    <location>
        <begin position="41"/>
        <end position="522"/>
    </location>
</feature>
<organism evidence="2 3">
    <name type="scientific">Gimesia maris</name>
    <dbReference type="NCBI Taxonomy" id="122"/>
    <lineage>
        <taxon>Bacteria</taxon>
        <taxon>Pseudomonadati</taxon>
        <taxon>Planctomycetota</taxon>
        <taxon>Planctomycetia</taxon>
        <taxon>Planctomycetales</taxon>
        <taxon>Planctomycetaceae</taxon>
        <taxon>Gimesia</taxon>
    </lineage>
</organism>
<evidence type="ECO:0000256" key="1">
    <source>
        <dbReference type="SAM" id="SignalP"/>
    </source>
</evidence>
<feature type="signal peptide" evidence="1">
    <location>
        <begin position="1"/>
        <end position="40"/>
    </location>
</feature>
<keyword evidence="1" id="KW-0732">Signal</keyword>
<sequence length="522" mass="57736">MFARIHTQVCSVYVCLTVRFCLLISFCLLTISATSAFSLAADQLPLKYKWDKGQQYAYRVKIEVNMENYEETLSGVEIYDVTAADDNSFSLRCSGNLNSVTKSKSRRPLIPPMRMHRHRSPFAGLSGSFAGAFEQHSLDLNRHGEIDTVKGSSLLPYLLGHLSQINLIPLSPDGQRNWSESEKSSISVISSSNRISSPLRGPDIDKTMGAKKTSEYKITGQEGDLVTIEASYSYRTISTIDDSEPEVELTGTGIIQFDQKQGCVQNLSLNYKLIQRSENSTQKIPITLSSTLLSTDELTKLKAEQKAAMAKHAAEKKKREDAARFEIPENIDDELKLILTDLATKNVLKRKAALQKLSQTKPDQENPDISGILIGILESKDITVVQDASRALAVWSTRADIPAMTGLLKEVNILGQASVMEAILKHETPEGVTAVAELLKDPIKAHNASKKLIEYGSGAEDAVLKQLDPDQFIVLVNVFRVLKEIGTEKSLKKIEEVNQSTTNNNFRFQAASTVKAIESRIN</sequence>
<evidence type="ECO:0000313" key="2">
    <source>
        <dbReference type="EMBL" id="HCO25495.1"/>
    </source>
</evidence>
<dbReference type="EMBL" id="DQAY01000132">
    <property type="protein sequence ID" value="HCO25495.1"/>
    <property type="molecule type" value="Genomic_DNA"/>
</dbReference>
<dbReference type="Gene3D" id="1.25.10.10">
    <property type="entry name" value="Leucine-rich Repeat Variant"/>
    <property type="match status" value="1"/>
</dbReference>
<dbReference type="AlphaFoldDB" id="A0A3D3R9J9"/>
<evidence type="ECO:0000313" key="3">
    <source>
        <dbReference type="Proteomes" id="UP000263642"/>
    </source>
</evidence>
<name>A0A3D3R9J9_9PLAN</name>
<dbReference type="InterPro" id="IPR011989">
    <property type="entry name" value="ARM-like"/>
</dbReference>
<comment type="caution">
    <text evidence="2">The sequence shown here is derived from an EMBL/GenBank/DDBJ whole genome shotgun (WGS) entry which is preliminary data.</text>
</comment>
<reference evidence="2 3" key="1">
    <citation type="journal article" date="2018" name="Nat. Biotechnol.">
        <title>A standardized bacterial taxonomy based on genome phylogeny substantially revises the tree of life.</title>
        <authorList>
            <person name="Parks D.H."/>
            <person name="Chuvochina M."/>
            <person name="Waite D.W."/>
            <person name="Rinke C."/>
            <person name="Skarshewski A."/>
            <person name="Chaumeil P.A."/>
            <person name="Hugenholtz P."/>
        </authorList>
    </citation>
    <scope>NUCLEOTIDE SEQUENCE [LARGE SCALE GENOMIC DNA]</scope>
    <source>
        <strain evidence="2">UBA9375</strain>
    </source>
</reference>
<dbReference type="Proteomes" id="UP000263642">
    <property type="component" value="Unassembled WGS sequence"/>
</dbReference>
<dbReference type="InterPro" id="IPR016024">
    <property type="entry name" value="ARM-type_fold"/>
</dbReference>
<accession>A0A3D3R9J9</accession>
<dbReference type="SUPFAM" id="SSF48371">
    <property type="entry name" value="ARM repeat"/>
    <property type="match status" value="1"/>
</dbReference>
<evidence type="ECO:0008006" key="4">
    <source>
        <dbReference type="Google" id="ProtNLM"/>
    </source>
</evidence>